<feature type="region of interest" description="Disordered" evidence="1">
    <location>
        <begin position="41"/>
        <end position="79"/>
    </location>
</feature>
<proteinExistence type="predicted"/>
<reference evidence="2" key="1">
    <citation type="submission" date="2023-07" db="EMBL/GenBank/DDBJ databases">
        <title>A chromosome-level genome assembly of Lolium multiflorum.</title>
        <authorList>
            <person name="Chen Y."/>
            <person name="Copetti D."/>
            <person name="Kolliker R."/>
            <person name="Studer B."/>
        </authorList>
    </citation>
    <scope>NUCLEOTIDE SEQUENCE</scope>
    <source>
        <strain evidence="2">02402/16</strain>
        <tissue evidence="2">Leaf</tissue>
    </source>
</reference>
<feature type="compositionally biased region" description="Basic and acidic residues" evidence="1">
    <location>
        <begin position="10"/>
        <end position="23"/>
    </location>
</feature>
<organism evidence="2 3">
    <name type="scientific">Lolium multiflorum</name>
    <name type="common">Italian ryegrass</name>
    <name type="synonym">Lolium perenne subsp. multiflorum</name>
    <dbReference type="NCBI Taxonomy" id="4521"/>
    <lineage>
        <taxon>Eukaryota</taxon>
        <taxon>Viridiplantae</taxon>
        <taxon>Streptophyta</taxon>
        <taxon>Embryophyta</taxon>
        <taxon>Tracheophyta</taxon>
        <taxon>Spermatophyta</taxon>
        <taxon>Magnoliopsida</taxon>
        <taxon>Liliopsida</taxon>
        <taxon>Poales</taxon>
        <taxon>Poaceae</taxon>
        <taxon>BOP clade</taxon>
        <taxon>Pooideae</taxon>
        <taxon>Poodae</taxon>
        <taxon>Poeae</taxon>
        <taxon>Poeae Chloroplast Group 2 (Poeae type)</taxon>
        <taxon>Loliodinae</taxon>
        <taxon>Loliinae</taxon>
        <taxon>Lolium</taxon>
    </lineage>
</organism>
<evidence type="ECO:0000256" key="1">
    <source>
        <dbReference type="SAM" id="MobiDB-lite"/>
    </source>
</evidence>
<dbReference type="EMBL" id="JAUUTY010000004">
    <property type="protein sequence ID" value="KAK1645292.1"/>
    <property type="molecule type" value="Genomic_DNA"/>
</dbReference>
<keyword evidence="3" id="KW-1185">Reference proteome</keyword>
<gene>
    <name evidence="2" type="ORF">QYE76_063097</name>
</gene>
<dbReference type="Proteomes" id="UP001231189">
    <property type="component" value="Unassembled WGS sequence"/>
</dbReference>
<evidence type="ECO:0000313" key="3">
    <source>
        <dbReference type="Proteomes" id="UP001231189"/>
    </source>
</evidence>
<dbReference type="AlphaFoldDB" id="A0AAD8S4B4"/>
<sequence>MDQPVDDQVGEQRLHVRVEEGQPRVHRNITTEELVVVLFAAGADQPRSSPPTTRPASRSATPRSSCSSGTTSLAGPRCHGDLAAAVLS</sequence>
<comment type="caution">
    <text evidence="2">The sequence shown here is derived from an EMBL/GenBank/DDBJ whole genome shotgun (WGS) entry which is preliminary data.</text>
</comment>
<protein>
    <submittedName>
        <fullName evidence="2">Uncharacterized protein</fullName>
    </submittedName>
</protein>
<feature type="region of interest" description="Disordered" evidence="1">
    <location>
        <begin position="1"/>
        <end position="25"/>
    </location>
</feature>
<accession>A0AAD8S4B4</accession>
<evidence type="ECO:0000313" key="2">
    <source>
        <dbReference type="EMBL" id="KAK1645292.1"/>
    </source>
</evidence>
<feature type="compositionally biased region" description="Low complexity" evidence="1">
    <location>
        <begin position="54"/>
        <end position="68"/>
    </location>
</feature>
<name>A0AAD8S4B4_LOLMU</name>